<organism evidence="1 2">
    <name type="scientific">Caballeronia udeis</name>
    <dbReference type="NCBI Taxonomy" id="1232866"/>
    <lineage>
        <taxon>Bacteria</taxon>
        <taxon>Pseudomonadati</taxon>
        <taxon>Pseudomonadota</taxon>
        <taxon>Betaproteobacteria</taxon>
        <taxon>Burkholderiales</taxon>
        <taxon>Burkholderiaceae</taxon>
        <taxon>Caballeronia</taxon>
    </lineage>
</organism>
<evidence type="ECO:0000313" key="2">
    <source>
        <dbReference type="Proteomes" id="UP000054683"/>
    </source>
</evidence>
<evidence type="ECO:0000313" key="1">
    <source>
        <dbReference type="EMBL" id="SAL59886.1"/>
    </source>
</evidence>
<dbReference type="RefSeq" id="WP_062090884.1">
    <property type="nucleotide sequence ID" value="NZ_FCOK02000061.1"/>
</dbReference>
<gene>
    <name evidence="1" type="ORF">AWB69_06630</name>
</gene>
<reference evidence="1 2" key="1">
    <citation type="submission" date="2016-01" db="EMBL/GenBank/DDBJ databases">
        <authorList>
            <person name="Oliw E.H."/>
        </authorList>
    </citation>
    <scope>NUCLEOTIDE SEQUENCE [LARGE SCALE GENOMIC DNA]</scope>
    <source>
        <strain evidence="1">LMG 27134</strain>
    </source>
</reference>
<dbReference type="AlphaFoldDB" id="A0A158ITK3"/>
<accession>A0A158ITK3</accession>
<sequence>MNTQPAQRNSLRRIVDKWLAPTPAAPVRDIRLFRMPANHVRYVRVEALRPTGVLALFFFRHDDGSWQVFPPEAARMTMSPRRLAM</sequence>
<protein>
    <submittedName>
        <fullName evidence="1">Uncharacterized protein</fullName>
    </submittedName>
</protein>
<name>A0A158ITK3_9BURK</name>
<dbReference type="Proteomes" id="UP000054683">
    <property type="component" value="Unassembled WGS sequence"/>
</dbReference>
<proteinExistence type="predicted"/>
<dbReference type="OrthoDB" id="8926609at2"/>
<dbReference type="EMBL" id="FCOK02000061">
    <property type="protein sequence ID" value="SAL59886.1"/>
    <property type="molecule type" value="Genomic_DNA"/>
</dbReference>